<dbReference type="Gene3D" id="2.160.20.10">
    <property type="entry name" value="Single-stranded right-handed beta-helix, Pectin lyase-like"/>
    <property type="match status" value="2"/>
</dbReference>
<dbReference type="RefSeq" id="WP_221028986.1">
    <property type="nucleotide sequence ID" value="NZ_CP139781.1"/>
</dbReference>
<gene>
    <name evidence="2" type="ORF">K1X11_001065</name>
</gene>
<dbReference type="SUPFAM" id="SSF51126">
    <property type="entry name" value="Pectin lyase-like"/>
    <property type="match status" value="1"/>
</dbReference>
<protein>
    <submittedName>
        <fullName evidence="2">Right-handed parallel beta-helix repeat-containing protein</fullName>
    </submittedName>
</protein>
<reference evidence="2 3" key="2">
    <citation type="submission" date="2023-12" db="EMBL/GenBank/DDBJ databases">
        <title>Description of an unclassified Opitutus bacterium of Verrucomicrobiota.</title>
        <authorList>
            <person name="Zhang D.-F."/>
        </authorList>
    </citation>
    <scope>NUCLEOTIDE SEQUENCE [LARGE SCALE GENOMIC DNA]</scope>
    <source>
        <strain evidence="2 3">WL0086</strain>
    </source>
</reference>
<name>A0ABZ1C918_9BACT</name>
<dbReference type="InterPro" id="IPR011050">
    <property type="entry name" value="Pectin_lyase_fold/virulence"/>
</dbReference>
<accession>A0ABZ1C918</accession>
<dbReference type="InterPro" id="IPR039448">
    <property type="entry name" value="Beta_helix"/>
</dbReference>
<dbReference type="EMBL" id="CP139781">
    <property type="protein sequence ID" value="WRQ87978.1"/>
    <property type="molecule type" value="Genomic_DNA"/>
</dbReference>
<evidence type="ECO:0000259" key="1">
    <source>
        <dbReference type="Pfam" id="PF13229"/>
    </source>
</evidence>
<evidence type="ECO:0000313" key="3">
    <source>
        <dbReference type="Proteomes" id="UP000738431"/>
    </source>
</evidence>
<feature type="domain" description="Right handed beta helix" evidence="1">
    <location>
        <begin position="270"/>
        <end position="422"/>
    </location>
</feature>
<dbReference type="InterPro" id="IPR012334">
    <property type="entry name" value="Pectin_lyas_fold"/>
</dbReference>
<organism evidence="2 3">
    <name type="scientific">Actomonas aquatica</name>
    <dbReference type="NCBI Taxonomy" id="2866162"/>
    <lineage>
        <taxon>Bacteria</taxon>
        <taxon>Pseudomonadati</taxon>
        <taxon>Verrucomicrobiota</taxon>
        <taxon>Opitutia</taxon>
        <taxon>Opitutales</taxon>
        <taxon>Opitutaceae</taxon>
        <taxon>Actomonas</taxon>
    </lineage>
</organism>
<dbReference type="InterPro" id="IPR006626">
    <property type="entry name" value="PbH1"/>
</dbReference>
<evidence type="ECO:0000313" key="2">
    <source>
        <dbReference type="EMBL" id="WRQ87978.1"/>
    </source>
</evidence>
<sequence>MRLPRLSDRLSFVLGALLLWPALILAQPSGGPYGPIQQRYEVPTRGTVYYVAPDGVADATGDSLATPTTLESAIAQVVTGDTIVLRGGVYRTGSLRLSQGITMQPYLDERPVIKGTQVATEWEADGEDLWRTTWTRLFPAEPADWWRREWGVRHTPLHKFNNDMVFVDGHLLGSAGSREEVTAETYFIDYENAAIFLGVDPTDKVVEITAHNSALTRTTRTVHGKANDGKGPTLRGLTFTQYARLALLVEGTEPGAYMSPDKFGKEIVGTTFEHLTISHCSRVAGYFRGDGLTMRHCLVSDTGTEGIYVINSADVLLERNIVTRTNSPENLGGYFASSVKIFNQSYNCVVRDNLIIDNPNASGVWYDVGNVDGIFINNWVENTPNGFFFEISKGAICANNVFVDSSIRVLNSSDVAVYQNTLYNSEAAFQRSARSHAANDHFGWHASAGPDVDERDGHVLVNNLVVADDSKDGPLANFWQHEAVNGRLTTPQVTAMDGNVLVRRAGVMPAQALIHWAPAPEADGFAKEYASIAELHADVPLFGANGLSWVDYGGPLFRGAELGNFELLPEFPGRAAGVALPEEIAELLGRIGDERRYPGAIAPLD</sequence>
<reference evidence="2 3" key="1">
    <citation type="submission" date="2021-08" db="EMBL/GenBank/DDBJ databases">
        <authorList>
            <person name="Zhang D."/>
            <person name="Zhang A."/>
            <person name="Wang L."/>
        </authorList>
    </citation>
    <scope>NUCLEOTIDE SEQUENCE [LARGE SCALE GENOMIC DNA]</scope>
    <source>
        <strain evidence="2 3">WL0086</strain>
    </source>
</reference>
<proteinExistence type="predicted"/>
<dbReference type="Pfam" id="PF13229">
    <property type="entry name" value="Beta_helix"/>
    <property type="match status" value="1"/>
</dbReference>
<dbReference type="SMART" id="SM00710">
    <property type="entry name" value="PbH1"/>
    <property type="match status" value="4"/>
</dbReference>
<keyword evidence="3" id="KW-1185">Reference proteome</keyword>
<dbReference type="Proteomes" id="UP000738431">
    <property type="component" value="Chromosome"/>
</dbReference>